<comment type="similarity">
    <text evidence="1">Belongs to the glycosyl hydrolase 25 family.</text>
</comment>
<evidence type="ECO:0000256" key="1">
    <source>
        <dbReference type="ARBA" id="ARBA00010646"/>
    </source>
</evidence>
<reference evidence="2" key="1">
    <citation type="journal article" date="2015" name="Nature">
        <title>Complex archaea that bridge the gap between prokaryotes and eukaryotes.</title>
        <authorList>
            <person name="Spang A."/>
            <person name="Saw J.H."/>
            <person name="Jorgensen S.L."/>
            <person name="Zaremba-Niedzwiedzka K."/>
            <person name="Martijn J."/>
            <person name="Lind A.E."/>
            <person name="van Eijk R."/>
            <person name="Schleper C."/>
            <person name="Guy L."/>
            <person name="Ettema T.J."/>
        </authorList>
    </citation>
    <scope>NUCLEOTIDE SEQUENCE</scope>
</reference>
<dbReference type="SUPFAM" id="SSF51445">
    <property type="entry name" value="(Trans)glycosidases"/>
    <property type="match status" value="1"/>
</dbReference>
<name>A0A0F9QAZ8_9ZZZZ</name>
<evidence type="ECO:0000313" key="2">
    <source>
        <dbReference type="EMBL" id="KKN02543.1"/>
    </source>
</evidence>
<dbReference type="EMBL" id="LAZR01005138">
    <property type="protein sequence ID" value="KKN02543.1"/>
    <property type="molecule type" value="Genomic_DNA"/>
</dbReference>
<dbReference type="GO" id="GO:0016998">
    <property type="term" value="P:cell wall macromolecule catabolic process"/>
    <property type="evidence" value="ECO:0007669"/>
    <property type="project" value="InterPro"/>
</dbReference>
<proteinExistence type="inferred from homology"/>
<gene>
    <name evidence="2" type="ORF">LCGC14_1116730</name>
</gene>
<sequence>MTYPHPQHLALDVSKHQGVFNPRAALMRDFTVIIGRCSIGYAPRDPRYLENKIKTEKFGMPWLSYSVNWPINRQPAREAIATASLLTDTASPLMPIKVIADIELGVLEHRAGHHTIPGQELYEINKEYILTLQKQVAPIEVIIYTGNWYWNNVKLNAHIDGYEKGFRLWHAAYLDVALVGDQVDPYAIRPTYNLTIPHPWQVEDLFAWQWTSKGQGRKFGISDSISIDQNVIYDKLPDSTPPPDGDIDHSEIVSRLDDLETWRARIADVTQIG</sequence>
<protein>
    <submittedName>
        <fullName evidence="2">Uncharacterized protein</fullName>
    </submittedName>
</protein>
<dbReference type="GO" id="GO:0009253">
    <property type="term" value="P:peptidoglycan catabolic process"/>
    <property type="evidence" value="ECO:0007669"/>
    <property type="project" value="InterPro"/>
</dbReference>
<dbReference type="AlphaFoldDB" id="A0A0F9QAZ8"/>
<dbReference type="GO" id="GO:0003796">
    <property type="term" value="F:lysozyme activity"/>
    <property type="evidence" value="ECO:0007669"/>
    <property type="project" value="InterPro"/>
</dbReference>
<dbReference type="InterPro" id="IPR002053">
    <property type="entry name" value="Glyco_hydro_25"/>
</dbReference>
<organism evidence="2">
    <name type="scientific">marine sediment metagenome</name>
    <dbReference type="NCBI Taxonomy" id="412755"/>
    <lineage>
        <taxon>unclassified sequences</taxon>
        <taxon>metagenomes</taxon>
        <taxon>ecological metagenomes</taxon>
    </lineage>
</organism>
<accession>A0A0F9QAZ8</accession>
<dbReference type="Gene3D" id="3.20.20.80">
    <property type="entry name" value="Glycosidases"/>
    <property type="match status" value="1"/>
</dbReference>
<dbReference type="InterPro" id="IPR017853">
    <property type="entry name" value="GH"/>
</dbReference>
<comment type="caution">
    <text evidence="2">The sequence shown here is derived from an EMBL/GenBank/DDBJ whole genome shotgun (WGS) entry which is preliminary data.</text>
</comment>
<dbReference type="PROSITE" id="PS51904">
    <property type="entry name" value="GLYCOSYL_HYDROL_F25_2"/>
    <property type="match status" value="1"/>
</dbReference>